<dbReference type="GO" id="GO:0022857">
    <property type="term" value="F:transmembrane transporter activity"/>
    <property type="evidence" value="ECO:0007669"/>
    <property type="project" value="InterPro"/>
</dbReference>
<evidence type="ECO:0000256" key="7">
    <source>
        <dbReference type="ARBA" id="ARBA00023136"/>
    </source>
</evidence>
<evidence type="ECO:0000256" key="11">
    <source>
        <dbReference type="ARBA" id="ARBA00044662"/>
    </source>
</evidence>
<feature type="transmembrane region" description="Helical" evidence="17">
    <location>
        <begin position="181"/>
        <end position="202"/>
    </location>
</feature>
<feature type="transmembrane region" description="Helical" evidence="17">
    <location>
        <begin position="120"/>
        <end position="138"/>
    </location>
</feature>
<keyword evidence="6 17" id="KW-1133">Transmembrane helix</keyword>
<comment type="catalytic activity">
    <reaction evidence="9">
        <text>D-glucose(out) = D-glucose(in)</text>
        <dbReference type="Rhea" id="RHEA:60376"/>
        <dbReference type="ChEBI" id="CHEBI:4167"/>
    </reaction>
    <physiologicalReaction direction="left-to-right" evidence="9">
        <dbReference type="Rhea" id="RHEA:60377"/>
    </physiologicalReaction>
</comment>
<evidence type="ECO:0000313" key="20">
    <source>
        <dbReference type="Proteomes" id="UP000095751"/>
    </source>
</evidence>
<dbReference type="InParanoid" id="A0A1E7F0V7"/>
<evidence type="ECO:0000256" key="10">
    <source>
        <dbReference type="ARBA" id="ARBA00044656"/>
    </source>
</evidence>
<dbReference type="AlphaFoldDB" id="A0A1E7F0V7"/>
<feature type="transmembrane region" description="Helical" evidence="17">
    <location>
        <begin position="449"/>
        <end position="468"/>
    </location>
</feature>
<feature type="transmembrane region" description="Helical" evidence="17">
    <location>
        <begin position="42"/>
        <end position="65"/>
    </location>
</feature>
<organism evidence="19 20">
    <name type="scientific">Fragilariopsis cylindrus CCMP1102</name>
    <dbReference type="NCBI Taxonomy" id="635003"/>
    <lineage>
        <taxon>Eukaryota</taxon>
        <taxon>Sar</taxon>
        <taxon>Stramenopiles</taxon>
        <taxon>Ochrophyta</taxon>
        <taxon>Bacillariophyta</taxon>
        <taxon>Bacillariophyceae</taxon>
        <taxon>Bacillariophycidae</taxon>
        <taxon>Bacillariales</taxon>
        <taxon>Bacillariaceae</taxon>
        <taxon>Fragilariopsis</taxon>
    </lineage>
</organism>
<keyword evidence="20" id="KW-1185">Reference proteome</keyword>
<dbReference type="GO" id="GO:1904659">
    <property type="term" value="P:D-glucose transmembrane transport"/>
    <property type="evidence" value="ECO:0007669"/>
    <property type="project" value="TreeGrafter"/>
</dbReference>
<comment type="catalytic activity">
    <reaction evidence="13">
        <text>D-fructose(out) = D-fructose(in)</text>
        <dbReference type="Rhea" id="RHEA:60372"/>
        <dbReference type="ChEBI" id="CHEBI:37721"/>
    </reaction>
    <physiologicalReaction direction="left-to-right" evidence="13">
        <dbReference type="Rhea" id="RHEA:60373"/>
    </physiologicalReaction>
</comment>
<feature type="transmembrane region" description="Helical" evidence="17">
    <location>
        <begin position="150"/>
        <end position="169"/>
    </location>
</feature>
<dbReference type="OrthoDB" id="47389at2759"/>
<evidence type="ECO:0000256" key="4">
    <source>
        <dbReference type="ARBA" id="ARBA00022448"/>
    </source>
</evidence>
<comment type="subcellular location">
    <subcellularLocation>
        <location evidence="1">Membrane</location>
        <topology evidence="1">Multi-pass membrane protein</topology>
    </subcellularLocation>
</comment>
<comment type="catalytic activity">
    <reaction evidence="12">
        <text>D-glucosamine(out) = D-glucosamine(in)</text>
        <dbReference type="Rhea" id="RHEA:78423"/>
        <dbReference type="ChEBI" id="CHEBI:58723"/>
    </reaction>
    <physiologicalReaction direction="left-to-right" evidence="12">
        <dbReference type="Rhea" id="RHEA:78424"/>
    </physiologicalReaction>
</comment>
<dbReference type="PANTHER" id="PTHR48023:SF4">
    <property type="entry name" value="D-XYLOSE-PROTON SYMPORTER-LIKE 2"/>
    <property type="match status" value="1"/>
</dbReference>
<dbReference type="NCBIfam" id="TIGR00879">
    <property type="entry name" value="SP"/>
    <property type="match status" value="1"/>
</dbReference>
<keyword evidence="4 15" id="KW-0813">Transport</keyword>
<dbReference type="InterPro" id="IPR020846">
    <property type="entry name" value="MFS_dom"/>
</dbReference>
<dbReference type="PRINTS" id="PR00171">
    <property type="entry name" value="SUGRTRNSPORT"/>
</dbReference>
<evidence type="ECO:0000313" key="19">
    <source>
        <dbReference type="EMBL" id="OEU11840.1"/>
    </source>
</evidence>
<accession>A0A1E7F0V7</accession>
<evidence type="ECO:0000256" key="1">
    <source>
        <dbReference type="ARBA" id="ARBA00004141"/>
    </source>
</evidence>
<evidence type="ECO:0000259" key="18">
    <source>
        <dbReference type="PROSITE" id="PS50850"/>
    </source>
</evidence>
<dbReference type="InterPro" id="IPR036259">
    <property type="entry name" value="MFS_trans_sf"/>
</dbReference>
<feature type="transmembrane region" description="Helical" evidence="17">
    <location>
        <begin position="384"/>
        <end position="409"/>
    </location>
</feature>
<reference evidence="19 20" key="1">
    <citation type="submission" date="2016-09" db="EMBL/GenBank/DDBJ databases">
        <title>Extensive genetic diversity and differential bi-allelic expression allows diatom success in the polar Southern Ocean.</title>
        <authorList>
            <consortium name="DOE Joint Genome Institute"/>
            <person name="Mock T."/>
            <person name="Otillar R.P."/>
            <person name="Strauss J."/>
            <person name="Dupont C."/>
            <person name="Frickenhaus S."/>
            <person name="Maumus F."/>
            <person name="Mcmullan M."/>
            <person name="Sanges R."/>
            <person name="Schmutz J."/>
            <person name="Toseland A."/>
            <person name="Valas R."/>
            <person name="Veluchamy A."/>
            <person name="Ward B.J."/>
            <person name="Allen A."/>
            <person name="Barry K."/>
            <person name="Falciatore A."/>
            <person name="Ferrante M."/>
            <person name="Fortunato A.E."/>
            <person name="Gloeckner G."/>
            <person name="Gruber A."/>
            <person name="Hipkin R."/>
            <person name="Janech M."/>
            <person name="Kroth P."/>
            <person name="Leese F."/>
            <person name="Lindquist E."/>
            <person name="Lyon B.R."/>
            <person name="Martin J."/>
            <person name="Mayer C."/>
            <person name="Parker M."/>
            <person name="Quesneville H."/>
            <person name="Raymond J."/>
            <person name="Uhlig C."/>
            <person name="Valentin K.U."/>
            <person name="Worden A.Z."/>
            <person name="Armbrust E.V."/>
            <person name="Bowler C."/>
            <person name="Green B."/>
            <person name="Moulton V."/>
            <person name="Van Oosterhout C."/>
            <person name="Grigoriev I."/>
        </authorList>
    </citation>
    <scope>NUCLEOTIDE SEQUENCE [LARGE SCALE GENOMIC DNA]</scope>
    <source>
        <strain evidence="19 20">CCMP1102</strain>
    </source>
</reference>
<evidence type="ECO:0000256" key="13">
    <source>
        <dbReference type="ARBA" id="ARBA00044710"/>
    </source>
</evidence>
<evidence type="ECO:0000256" key="12">
    <source>
        <dbReference type="ARBA" id="ARBA00044668"/>
    </source>
</evidence>
<evidence type="ECO:0000256" key="15">
    <source>
        <dbReference type="RuleBase" id="RU003346"/>
    </source>
</evidence>
<comment type="catalytic activity">
    <reaction evidence="10">
        <text>D-xylose(out) = D-xylose(in)</text>
        <dbReference type="Rhea" id="RHEA:78427"/>
        <dbReference type="ChEBI" id="CHEBI:53455"/>
    </reaction>
    <physiologicalReaction direction="left-to-right" evidence="10">
        <dbReference type="Rhea" id="RHEA:78428"/>
    </physiologicalReaction>
</comment>
<keyword evidence="5 17" id="KW-0812">Transmembrane</keyword>
<dbReference type="Pfam" id="PF00083">
    <property type="entry name" value="Sugar_tr"/>
    <property type="match status" value="1"/>
</dbReference>
<name>A0A1E7F0V7_9STRA</name>
<dbReference type="PANTHER" id="PTHR48023">
    <property type="entry name" value="D-XYLOSE-PROTON SYMPORTER-LIKE 2"/>
    <property type="match status" value="1"/>
</dbReference>
<feature type="transmembrane region" description="Helical" evidence="17">
    <location>
        <begin position="421"/>
        <end position="443"/>
    </location>
</feature>
<comment type="similarity">
    <text evidence="2 15">Belongs to the major facilitator superfamily. Sugar transporter (TC 2.A.1.1) family.</text>
</comment>
<feature type="compositionally biased region" description="Low complexity" evidence="16">
    <location>
        <begin position="229"/>
        <end position="262"/>
    </location>
</feature>
<keyword evidence="7 17" id="KW-0472">Membrane</keyword>
<evidence type="ECO:0000256" key="16">
    <source>
        <dbReference type="SAM" id="MobiDB-lite"/>
    </source>
</evidence>
<dbReference type="PROSITE" id="PS50850">
    <property type="entry name" value="MFS"/>
    <property type="match status" value="1"/>
</dbReference>
<feature type="transmembrane region" description="Helical" evidence="17">
    <location>
        <begin position="274"/>
        <end position="297"/>
    </location>
</feature>
<evidence type="ECO:0000256" key="8">
    <source>
        <dbReference type="ARBA" id="ARBA00044637"/>
    </source>
</evidence>
<comment type="catalytic activity">
    <reaction evidence="8">
        <text>D-galactose(in) = D-galactose(out)</text>
        <dbReference type="Rhea" id="RHEA:34915"/>
        <dbReference type="ChEBI" id="CHEBI:4139"/>
    </reaction>
    <physiologicalReaction direction="right-to-left" evidence="8">
        <dbReference type="Rhea" id="RHEA:34917"/>
    </physiologicalReaction>
</comment>
<dbReference type="PROSITE" id="PS00217">
    <property type="entry name" value="SUGAR_TRANSPORT_2"/>
    <property type="match status" value="1"/>
</dbReference>
<comment type="catalytic activity">
    <reaction evidence="11">
        <text>D-mannose(out) = D-mannose(in)</text>
        <dbReference type="Rhea" id="RHEA:78391"/>
        <dbReference type="ChEBI" id="CHEBI:4208"/>
    </reaction>
    <physiologicalReaction direction="left-to-right" evidence="11">
        <dbReference type="Rhea" id="RHEA:78392"/>
    </physiologicalReaction>
</comment>
<dbReference type="Proteomes" id="UP000095751">
    <property type="component" value="Unassembled WGS sequence"/>
</dbReference>
<evidence type="ECO:0000256" key="3">
    <source>
        <dbReference type="ARBA" id="ARBA00011738"/>
    </source>
</evidence>
<dbReference type="InterPro" id="IPR003663">
    <property type="entry name" value="Sugar/inositol_transpt"/>
</dbReference>
<dbReference type="EMBL" id="KV784366">
    <property type="protein sequence ID" value="OEU11840.1"/>
    <property type="molecule type" value="Genomic_DNA"/>
</dbReference>
<evidence type="ECO:0000256" key="14">
    <source>
        <dbReference type="ARBA" id="ARBA00044780"/>
    </source>
</evidence>
<feature type="transmembrane region" description="Helical" evidence="17">
    <location>
        <begin position="336"/>
        <end position="356"/>
    </location>
</feature>
<feature type="domain" description="Major facilitator superfamily (MFS) profile" evidence="18">
    <location>
        <begin position="1"/>
        <end position="475"/>
    </location>
</feature>
<dbReference type="InterPro" id="IPR050820">
    <property type="entry name" value="MFS_Sugar_Transporter"/>
</dbReference>
<evidence type="ECO:0000256" key="5">
    <source>
        <dbReference type="ARBA" id="ARBA00022692"/>
    </source>
</evidence>
<dbReference type="InterPro" id="IPR005829">
    <property type="entry name" value="Sugar_transporter_CS"/>
</dbReference>
<proteinExistence type="inferred from homology"/>
<evidence type="ECO:0000256" key="17">
    <source>
        <dbReference type="SAM" id="Phobius"/>
    </source>
</evidence>
<evidence type="ECO:0000256" key="6">
    <source>
        <dbReference type="ARBA" id="ARBA00022989"/>
    </source>
</evidence>
<feature type="non-terminal residue" evidence="19">
    <location>
        <position position="1"/>
    </location>
</feature>
<feature type="compositionally biased region" description="Polar residues" evidence="16">
    <location>
        <begin position="512"/>
        <end position="523"/>
    </location>
</feature>
<dbReference type="Gene3D" id="1.20.1250.20">
    <property type="entry name" value="MFS general substrate transporter like domains"/>
    <property type="match status" value="1"/>
</dbReference>
<sequence length="539" mass="59723">GFLFGYDIGATSYVVSYLATLSSSSSLSSSLSLMDAPFKTGWIVSSPSFGALLGTIILMNGGGIITKFKFKFKPIGRRTELRYAGIFYFLGGLLEFLSSSSSSLDVFCNLPIIILSLGRWIYGIGIGFAMHGGPTYLAEIAPSTIRGQLVGGKEIAIVIGILIGYSIGIDSSFSSPSSSSWAYVYAATLFGSVLMIGLSYIIPESPRWLAKYDILMKIRKETIKAAQKQNNKNSNSNSNINSTNIISVNNNNNNNSRESSQSQSLLNKKYRSSLMAGLGLVILQQITGQPSVLSYAAPILSKVPGLSSSSSIVLALFKVFATSISVLLVETRGRKTLLLCGCFLMMMSLFILTFAFQEQEEGTNNDDEDETASQPQPQLDIRSYFVIIGMFAYIAGYQIGFGPITWLMISEVYPQSIRTKAVALSVQLNFALNAIVQFIVPILQQKIGLPNLFFIFSLLSGYSIYFIYYRIIETKGLTLEEIEYQFQFQFQSQNQQQQQTDSRNNHNKTNDNEQQQQQHRGWDNNYNNEETIKLLHHVS</sequence>
<feature type="region of interest" description="Disordered" evidence="16">
    <location>
        <begin position="495"/>
        <end position="523"/>
    </location>
</feature>
<dbReference type="InterPro" id="IPR005828">
    <property type="entry name" value="MFS_sugar_transport-like"/>
</dbReference>
<feature type="transmembrane region" description="Helical" evidence="17">
    <location>
        <begin position="309"/>
        <end position="329"/>
    </location>
</feature>
<feature type="region of interest" description="Disordered" evidence="16">
    <location>
        <begin position="226"/>
        <end position="262"/>
    </location>
</feature>
<evidence type="ECO:0000256" key="2">
    <source>
        <dbReference type="ARBA" id="ARBA00010992"/>
    </source>
</evidence>
<evidence type="ECO:0000256" key="9">
    <source>
        <dbReference type="ARBA" id="ARBA00044648"/>
    </source>
</evidence>
<feature type="transmembrane region" description="Helical" evidence="17">
    <location>
        <begin position="86"/>
        <end position="114"/>
    </location>
</feature>
<dbReference type="SUPFAM" id="SSF103473">
    <property type="entry name" value="MFS general substrate transporter"/>
    <property type="match status" value="1"/>
</dbReference>
<protein>
    <recommendedName>
        <fullName evidence="14">Hexose transporter 1</fullName>
    </recommendedName>
</protein>
<gene>
    <name evidence="19" type="ORF">FRACYDRAFT_192064</name>
</gene>
<dbReference type="KEGG" id="fcy:FRACYDRAFT_192064"/>
<comment type="subunit">
    <text evidence="3">Homodimer.</text>
</comment>
<dbReference type="GO" id="GO:0016020">
    <property type="term" value="C:membrane"/>
    <property type="evidence" value="ECO:0007669"/>
    <property type="project" value="UniProtKB-SubCell"/>
</dbReference>